<dbReference type="EMBL" id="LN483077">
    <property type="protein sequence ID" value="CEA05225.1"/>
    <property type="molecule type" value="Genomic_DNA"/>
</dbReference>
<feature type="transmembrane region" description="Helical" evidence="8">
    <location>
        <begin position="334"/>
        <end position="351"/>
    </location>
</feature>
<evidence type="ECO:0000256" key="8">
    <source>
        <dbReference type="SAM" id="Phobius"/>
    </source>
</evidence>
<dbReference type="SUPFAM" id="SSF118215">
    <property type="entry name" value="Proton glutamate symport protein"/>
    <property type="match status" value="1"/>
</dbReference>
<organism evidence="9">
    <name type="scientific">Metalysinibacillus saudimassiliensis</name>
    <dbReference type="NCBI Taxonomy" id="1461583"/>
    <lineage>
        <taxon>Bacteria</taxon>
        <taxon>Bacillati</taxon>
        <taxon>Bacillota</taxon>
        <taxon>Bacilli</taxon>
        <taxon>Bacillales</taxon>
        <taxon>Caryophanaceae</taxon>
        <taxon>Metalysinibacillus</taxon>
    </lineage>
</organism>
<feature type="transmembrane region" description="Helical" evidence="8">
    <location>
        <begin position="154"/>
        <end position="176"/>
    </location>
</feature>
<keyword evidence="2" id="KW-0813">Transport</keyword>
<dbReference type="GO" id="GO:0015293">
    <property type="term" value="F:symporter activity"/>
    <property type="evidence" value="ECO:0007669"/>
    <property type="project" value="UniProtKB-KW"/>
</dbReference>
<sequence>MKKRKINLTGQILIALVLGAIVGIVLYGMSDSYVKDTLLVDGIFKFLGTVFIAALKMLIVPVVFFALVVGVSSLNDIRQLGRIGTKTMLYYLITTALAITLALGVAFVMSPGSNFKMPVLEETDVAINEGVPFIDVLINIVPSNPVQAMAEANMLQIIFFAIMVGIAITIMGDKVPTVRLFLNECNDLFLRLVTLVMLFAPLGIFGLTARTFSQLGYEIMLPLSKYLLTVVIGLALQVVVYMIILRVVSGLNPIYLVKKITSPLSIAFSTASSAAALPVTIRTAEEQLGVDKKVASFALPLGATINMDGTAIMQGVATFFIAQVYADGLSPSQFLLVILTATLASIGTASVPGAGLIMLSMVLTTVGLPVEGIALIIAVDRIIDMARTSINVCGDIVGTVVVAKSENALDKEIYYTTK</sequence>
<keyword evidence="5" id="KW-0769">Symport</keyword>
<dbReference type="HOGENOM" id="CLU_019375_7_1_9"/>
<evidence type="ECO:0000313" key="9">
    <source>
        <dbReference type="EMBL" id="CEA05225.1"/>
    </source>
</evidence>
<dbReference type="PATRIC" id="fig|1461583.4.peg.2269"/>
<dbReference type="InterPro" id="IPR001991">
    <property type="entry name" value="Na-dicarboxylate_symporter"/>
</dbReference>
<keyword evidence="4 8" id="KW-0812">Transmembrane</keyword>
<feature type="transmembrane region" description="Helical" evidence="8">
    <location>
        <begin position="188"/>
        <end position="206"/>
    </location>
</feature>
<dbReference type="GO" id="GO:0005886">
    <property type="term" value="C:plasma membrane"/>
    <property type="evidence" value="ECO:0007669"/>
    <property type="project" value="UniProtKB-SubCell"/>
</dbReference>
<dbReference type="FunFam" id="1.10.3860.10:FF:000001">
    <property type="entry name" value="C4-dicarboxylate transport protein"/>
    <property type="match status" value="1"/>
</dbReference>
<accession>A0A078MG18</accession>
<gene>
    <name evidence="9" type="primary">gltP</name>
    <name evidence="9" type="ORF">BN1050_02354</name>
</gene>
<dbReference type="PANTHER" id="PTHR11958:SF63">
    <property type="entry name" value="AMINO ACID TRANSPORTER"/>
    <property type="match status" value="1"/>
</dbReference>
<evidence type="ECO:0000256" key="1">
    <source>
        <dbReference type="ARBA" id="ARBA00004651"/>
    </source>
</evidence>
<feature type="transmembrane region" description="Helical" evidence="8">
    <location>
        <begin position="260"/>
        <end position="281"/>
    </location>
</feature>
<feature type="transmembrane region" description="Helical" evidence="8">
    <location>
        <begin position="357"/>
        <end position="379"/>
    </location>
</feature>
<keyword evidence="3" id="KW-1003">Cell membrane</keyword>
<evidence type="ECO:0000256" key="6">
    <source>
        <dbReference type="ARBA" id="ARBA00022989"/>
    </source>
</evidence>
<feature type="transmembrane region" description="Helical" evidence="8">
    <location>
        <begin position="89"/>
        <end position="109"/>
    </location>
</feature>
<feature type="transmembrane region" description="Helical" evidence="8">
    <location>
        <begin position="226"/>
        <end position="248"/>
    </location>
</feature>
<feature type="transmembrane region" description="Helical" evidence="8">
    <location>
        <begin position="42"/>
        <end position="68"/>
    </location>
</feature>
<dbReference type="PANTHER" id="PTHR11958">
    <property type="entry name" value="SODIUM/DICARBOXYLATE SYMPORTER-RELATED"/>
    <property type="match status" value="1"/>
</dbReference>
<dbReference type="Gene3D" id="1.10.3860.10">
    <property type="entry name" value="Sodium:dicarboxylate symporter"/>
    <property type="match status" value="1"/>
</dbReference>
<keyword evidence="7 8" id="KW-0472">Membrane</keyword>
<dbReference type="Pfam" id="PF00375">
    <property type="entry name" value="SDF"/>
    <property type="match status" value="1"/>
</dbReference>
<dbReference type="AlphaFoldDB" id="A0A078MG18"/>
<evidence type="ECO:0000256" key="7">
    <source>
        <dbReference type="ARBA" id="ARBA00023136"/>
    </source>
</evidence>
<evidence type="ECO:0000256" key="2">
    <source>
        <dbReference type="ARBA" id="ARBA00022448"/>
    </source>
</evidence>
<dbReference type="GO" id="GO:0006835">
    <property type="term" value="P:dicarboxylic acid transport"/>
    <property type="evidence" value="ECO:0007669"/>
    <property type="project" value="UniProtKB-ARBA"/>
</dbReference>
<name>A0A078MG18_9BACL</name>
<comment type="subcellular location">
    <subcellularLocation>
        <location evidence="1">Cell membrane</location>
        <topology evidence="1">Multi-pass membrane protein</topology>
    </subcellularLocation>
</comment>
<protein>
    <submittedName>
        <fullName evidence="9">Proton glutamate symport protein</fullName>
    </submittedName>
</protein>
<feature type="transmembrane region" description="Helical" evidence="8">
    <location>
        <begin position="12"/>
        <end position="30"/>
    </location>
</feature>
<evidence type="ECO:0000256" key="4">
    <source>
        <dbReference type="ARBA" id="ARBA00022692"/>
    </source>
</evidence>
<dbReference type="PRINTS" id="PR00173">
    <property type="entry name" value="EDTRNSPORT"/>
</dbReference>
<reference evidence="9" key="1">
    <citation type="submission" date="2014-07" db="EMBL/GenBank/DDBJ databases">
        <authorList>
            <person name="Urmite Genomes Urmite Genomes"/>
        </authorList>
    </citation>
    <scope>NUCLEOTIDE SEQUENCE</scope>
    <source>
        <strain evidence="9">13S34_air</strain>
    </source>
</reference>
<dbReference type="InterPro" id="IPR036458">
    <property type="entry name" value="Na:dicarbo_symporter_sf"/>
</dbReference>
<keyword evidence="6 8" id="KW-1133">Transmembrane helix</keyword>
<evidence type="ECO:0000256" key="3">
    <source>
        <dbReference type="ARBA" id="ARBA00022475"/>
    </source>
</evidence>
<feature type="transmembrane region" description="Helical" evidence="8">
    <location>
        <begin position="301"/>
        <end position="322"/>
    </location>
</feature>
<evidence type="ECO:0000256" key="5">
    <source>
        <dbReference type="ARBA" id="ARBA00022847"/>
    </source>
</evidence>
<dbReference type="InterPro" id="IPR050746">
    <property type="entry name" value="DAACS"/>
</dbReference>
<proteinExistence type="predicted"/>